<comment type="caution">
    <text evidence="1">The sequence shown here is derived from an EMBL/GenBank/DDBJ whole genome shotgun (WGS) entry which is preliminary data.</text>
</comment>
<gene>
    <name evidence="1" type="ORF">CR513_48652</name>
</gene>
<reference evidence="1" key="1">
    <citation type="submission" date="2018-05" db="EMBL/GenBank/DDBJ databases">
        <title>Draft genome of Mucuna pruriens seed.</title>
        <authorList>
            <person name="Nnadi N.E."/>
            <person name="Vos R."/>
            <person name="Hasami M.H."/>
            <person name="Devisetty U.K."/>
            <person name="Aguiy J.C."/>
        </authorList>
    </citation>
    <scope>NUCLEOTIDE SEQUENCE [LARGE SCALE GENOMIC DNA]</scope>
    <source>
        <strain evidence="1">JCA_2017</strain>
    </source>
</reference>
<proteinExistence type="predicted"/>
<dbReference type="OrthoDB" id="1752182at2759"/>
<evidence type="ECO:0000313" key="1">
    <source>
        <dbReference type="EMBL" id="RDX71934.1"/>
    </source>
</evidence>
<dbReference type="AlphaFoldDB" id="A0A371F142"/>
<name>A0A371F142_MUCPR</name>
<dbReference type="EMBL" id="QJKJ01011131">
    <property type="protein sequence ID" value="RDX71934.1"/>
    <property type="molecule type" value="Genomic_DNA"/>
</dbReference>
<keyword evidence="2" id="KW-1185">Reference proteome</keyword>
<organism evidence="1 2">
    <name type="scientific">Mucuna pruriens</name>
    <name type="common">Velvet bean</name>
    <name type="synonym">Dolichos pruriens</name>
    <dbReference type="NCBI Taxonomy" id="157652"/>
    <lineage>
        <taxon>Eukaryota</taxon>
        <taxon>Viridiplantae</taxon>
        <taxon>Streptophyta</taxon>
        <taxon>Embryophyta</taxon>
        <taxon>Tracheophyta</taxon>
        <taxon>Spermatophyta</taxon>
        <taxon>Magnoliopsida</taxon>
        <taxon>eudicotyledons</taxon>
        <taxon>Gunneridae</taxon>
        <taxon>Pentapetalae</taxon>
        <taxon>rosids</taxon>
        <taxon>fabids</taxon>
        <taxon>Fabales</taxon>
        <taxon>Fabaceae</taxon>
        <taxon>Papilionoideae</taxon>
        <taxon>50 kb inversion clade</taxon>
        <taxon>NPAAA clade</taxon>
        <taxon>indigoferoid/millettioid clade</taxon>
        <taxon>Phaseoleae</taxon>
        <taxon>Mucuna</taxon>
    </lineage>
</organism>
<accession>A0A371F142</accession>
<protein>
    <submittedName>
        <fullName evidence="1">Uncharacterized protein</fullName>
    </submittedName>
</protein>
<sequence length="79" mass="9198">MELKPLPSHLKYAYFDAEQQLPVIITNNLYCEQEDKLLQVLRLHKKAIGWNLSALPGINPSICMHRILMEDEAKPIRQQ</sequence>
<evidence type="ECO:0000313" key="2">
    <source>
        <dbReference type="Proteomes" id="UP000257109"/>
    </source>
</evidence>
<dbReference type="Proteomes" id="UP000257109">
    <property type="component" value="Unassembled WGS sequence"/>
</dbReference>
<feature type="non-terminal residue" evidence="1">
    <location>
        <position position="1"/>
    </location>
</feature>